<evidence type="ECO:0000313" key="3">
    <source>
        <dbReference type="Proteomes" id="UP000807115"/>
    </source>
</evidence>
<keyword evidence="1" id="KW-0732">Signal</keyword>
<organism evidence="2 3">
    <name type="scientific">Sorghum bicolor</name>
    <name type="common">Sorghum</name>
    <name type="synonym">Sorghum vulgare</name>
    <dbReference type="NCBI Taxonomy" id="4558"/>
    <lineage>
        <taxon>Eukaryota</taxon>
        <taxon>Viridiplantae</taxon>
        <taxon>Streptophyta</taxon>
        <taxon>Embryophyta</taxon>
        <taxon>Tracheophyta</taxon>
        <taxon>Spermatophyta</taxon>
        <taxon>Magnoliopsida</taxon>
        <taxon>Liliopsida</taxon>
        <taxon>Poales</taxon>
        <taxon>Poaceae</taxon>
        <taxon>PACMAD clade</taxon>
        <taxon>Panicoideae</taxon>
        <taxon>Andropogonodae</taxon>
        <taxon>Andropogoneae</taxon>
        <taxon>Sorghinae</taxon>
        <taxon>Sorghum</taxon>
    </lineage>
</organism>
<reference evidence="2" key="2">
    <citation type="submission" date="2020-10" db="EMBL/GenBank/DDBJ databases">
        <authorList>
            <person name="Cooper E.A."/>
            <person name="Brenton Z.W."/>
            <person name="Flinn B.S."/>
            <person name="Jenkins J."/>
            <person name="Shu S."/>
            <person name="Flowers D."/>
            <person name="Luo F."/>
            <person name="Wang Y."/>
            <person name="Xia P."/>
            <person name="Barry K."/>
            <person name="Daum C."/>
            <person name="Lipzen A."/>
            <person name="Yoshinaga Y."/>
            <person name="Schmutz J."/>
            <person name="Saski C."/>
            <person name="Vermerris W."/>
            <person name="Kresovich S."/>
        </authorList>
    </citation>
    <scope>NUCLEOTIDE SEQUENCE</scope>
</reference>
<comment type="caution">
    <text evidence="2">The sequence shown here is derived from an EMBL/GenBank/DDBJ whole genome shotgun (WGS) entry which is preliminary data.</text>
</comment>
<protein>
    <recommendedName>
        <fullName evidence="4">Knottin scorpion toxin-like domain-containing protein</fullName>
    </recommendedName>
</protein>
<name>A0A921UFT1_SORBI</name>
<dbReference type="AlphaFoldDB" id="A0A921UFT1"/>
<gene>
    <name evidence="2" type="ORF">BDA96_05G054200</name>
</gene>
<evidence type="ECO:0008006" key="4">
    <source>
        <dbReference type="Google" id="ProtNLM"/>
    </source>
</evidence>
<evidence type="ECO:0000313" key="2">
    <source>
        <dbReference type="EMBL" id="KAG0528926.1"/>
    </source>
</evidence>
<evidence type="ECO:0000256" key="1">
    <source>
        <dbReference type="SAM" id="SignalP"/>
    </source>
</evidence>
<accession>A0A921UFT1</accession>
<dbReference type="Gramene" id="EES09349">
    <property type="protein sequence ID" value="EES09349"/>
    <property type="gene ID" value="SORBI_3005G051700"/>
</dbReference>
<feature type="chain" id="PRO_5038047875" description="Knottin scorpion toxin-like domain-containing protein" evidence="1">
    <location>
        <begin position="34"/>
        <end position="85"/>
    </location>
</feature>
<reference evidence="2" key="1">
    <citation type="journal article" date="2019" name="BMC Genomics">
        <title>A new reference genome for Sorghum bicolor reveals high levels of sequence similarity between sweet and grain genotypes: implications for the genetics of sugar metabolism.</title>
        <authorList>
            <person name="Cooper E.A."/>
            <person name="Brenton Z.W."/>
            <person name="Flinn B.S."/>
            <person name="Jenkins J."/>
            <person name="Shu S."/>
            <person name="Flowers D."/>
            <person name="Luo F."/>
            <person name="Wang Y."/>
            <person name="Xia P."/>
            <person name="Barry K."/>
            <person name="Daum C."/>
            <person name="Lipzen A."/>
            <person name="Yoshinaga Y."/>
            <person name="Schmutz J."/>
            <person name="Saski C."/>
            <person name="Vermerris W."/>
            <person name="Kresovich S."/>
        </authorList>
    </citation>
    <scope>NUCLEOTIDE SEQUENCE</scope>
</reference>
<dbReference type="OMA" id="PCRNDAC"/>
<feature type="signal peptide" evidence="1">
    <location>
        <begin position="1"/>
        <end position="33"/>
    </location>
</feature>
<sequence>MASPIKICTRIVYLAAALFLVLGTMSTFPSCQAGGCCPGGPSRVECSRWQGAQPCRNDACIAHCAGLGHKKAGAYCLYPDCCCKV</sequence>
<proteinExistence type="predicted"/>
<dbReference type="EMBL" id="CM027684">
    <property type="protein sequence ID" value="KAG0528926.1"/>
    <property type="molecule type" value="Genomic_DNA"/>
</dbReference>
<dbReference type="Proteomes" id="UP000807115">
    <property type="component" value="Chromosome 5"/>
</dbReference>